<feature type="chain" id="PRO_5032384518" description="WxL domain-containing protein" evidence="1">
    <location>
        <begin position="22"/>
        <end position="119"/>
    </location>
</feature>
<dbReference type="AlphaFoldDB" id="A0A845BTI7"/>
<comment type="caution">
    <text evidence="2">The sequence shown here is derived from an EMBL/GenBank/DDBJ whole genome shotgun (WGS) entry which is preliminary data.</text>
</comment>
<feature type="non-terminal residue" evidence="2">
    <location>
        <position position="119"/>
    </location>
</feature>
<dbReference type="RefSeq" id="WP_407924832.1">
    <property type="nucleotide sequence ID" value="NZ_WSSB01000035.1"/>
</dbReference>
<accession>A0A845BTI7</accession>
<evidence type="ECO:0000256" key="1">
    <source>
        <dbReference type="SAM" id="SignalP"/>
    </source>
</evidence>
<sequence length="119" mass="12534">MKHQKKLLFVALLTAYGAAYANPTPVVQPADPTSVVTTVSGTNTLQVNNRQEYNVNEGGSVTYGNDYNENVDITVSHEPAFSKAVTATATDSQKILGGTGSPFIIKDPSNATMNDSVVG</sequence>
<organism evidence="2 3">
    <name type="scientific">Craterilacuibacter sinensis</name>
    <dbReference type="NCBI Taxonomy" id="2686017"/>
    <lineage>
        <taxon>Bacteria</taxon>
        <taxon>Pseudomonadati</taxon>
        <taxon>Pseudomonadota</taxon>
        <taxon>Betaproteobacteria</taxon>
        <taxon>Neisseriales</taxon>
        <taxon>Neisseriaceae</taxon>
        <taxon>Craterilacuibacter</taxon>
    </lineage>
</organism>
<evidence type="ECO:0008006" key="4">
    <source>
        <dbReference type="Google" id="ProtNLM"/>
    </source>
</evidence>
<gene>
    <name evidence="2" type="ORF">GQF02_15745</name>
</gene>
<evidence type="ECO:0000313" key="2">
    <source>
        <dbReference type="EMBL" id="MXR38418.1"/>
    </source>
</evidence>
<keyword evidence="1" id="KW-0732">Signal</keyword>
<dbReference type="Proteomes" id="UP000467214">
    <property type="component" value="Unassembled WGS sequence"/>
</dbReference>
<name>A0A845BTI7_9NEIS</name>
<dbReference type="EMBL" id="WSSB01000035">
    <property type="protein sequence ID" value="MXR38418.1"/>
    <property type="molecule type" value="Genomic_DNA"/>
</dbReference>
<keyword evidence="3" id="KW-1185">Reference proteome</keyword>
<protein>
    <recommendedName>
        <fullName evidence="4">WxL domain-containing protein</fullName>
    </recommendedName>
</protein>
<reference evidence="2 3" key="1">
    <citation type="submission" date="2019-12" db="EMBL/GenBank/DDBJ databases">
        <title>Neisseriaceae gen. nov. sp. Genome sequencing and assembly.</title>
        <authorList>
            <person name="Liu Z."/>
            <person name="Li A."/>
        </authorList>
    </citation>
    <scope>NUCLEOTIDE SEQUENCE [LARGE SCALE GENOMIC DNA]</scope>
    <source>
        <strain evidence="2 3">B2N2-7</strain>
    </source>
</reference>
<proteinExistence type="predicted"/>
<feature type="signal peptide" evidence="1">
    <location>
        <begin position="1"/>
        <end position="21"/>
    </location>
</feature>
<evidence type="ECO:0000313" key="3">
    <source>
        <dbReference type="Proteomes" id="UP000467214"/>
    </source>
</evidence>